<protein>
    <submittedName>
        <fullName evidence="2">Uncharacterized protein</fullName>
    </submittedName>
</protein>
<dbReference type="Proteomes" id="UP000010411">
    <property type="component" value="Unassembled WGS sequence"/>
</dbReference>
<evidence type="ECO:0000256" key="1">
    <source>
        <dbReference type="SAM" id="MobiDB-lite"/>
    </source>
</evidence>
<feature type="region of interest" description="Disordered" evidence="1">
    <location>
        <begin position="1"/>
        <end position="21"/>
    </location>
</feature>
<gene>
    <name evidence="2" type="ORF">STRIP9103_02155</name>
</gene>
<keyword evidence="3" id="KW-1185">Reference proteome</keyword>
<comment type="caution">
    <text evidence="2">The sequence shown here is derived from an EMBL/GenBank/DDBJ whole genome shotgun (WGS) entry which is preliminary data.</text>
</comment>
<feature type="compositionally biased region" description="Basic and acidic residues" evidence="1">
    <location>
        <begin position="1"/>
        <end position="11"/>
    </location>
</feature>
<dbReference type="EMBL" id="AEJC01000210">
    <property type="protein sequence ID" value="EKX66566.1"/>
    <property type="molecule type" value="Genomic_DNA"/>
</dbReference>
<dbReference type="AlphaFoldDB" id="L1L0G0"/>
<accession>L1L0G0</accession>
<evidence type="ECO:0000313" key="2">
    <source>
        <dbReference type="EMBL" id="EKX66566.1"/>
    </source>
</evidence>
<name>L1L0G0_9ACTN</name>
<sequence>MSERRRERGRGVGELSGTRAGSQSRLVYQTPLIVLPSTVLTDVAVVNDT</sequence>
<reference evidence="2 3" key="1">
    <citation type="submission" date="2012-11" db="EMBL/GenBank/DDBJ databases">
        <authorList>
            <person name="Huguet-Tapia J.C."/>
            <person name="Durkin A.S."/>
            <person name="Pettis G.S."/>
            <person name="Badger J.H."/>
        </authorList>
    </citation>
    <scope>NUCLEOTIDE SEQUENCE [LARGE SCALE GENOMIC DNA]</scope>
    <source>
        <strain evidence="2 3">91-03</strain>
    </source>
</reference>
<evidence type="ECO:0000313" key="3">
    <source>
        <dbReference type="Proteomes" id="UP000010411"/>
    </source>
</evidence>
<proteinExistence type="predicted"/>
<organism evidence="2 3">
    <name type="scientific">Streptomyces ipomoeae 91-03</name>
    <dbReference type="NCBI Taxonomy" id="698759"/>
    <lineage>
        <taxon>Bacteria</taxon>
        <taxon>Bacillati</taxon>
        <taxon>Actinomycetota</taxon>
        <taxon>Actinomycetes</taxon>
        <taxon>Kitasatosporales</taxon>
        <taxon>Streptomycetaceae</taxon>
        <taxon>Streptomyces</taxon>
    </lineage>
</organism>
<dbReference type="PATRIC" id="fig|698759.3.peg.2859"/>